<evidence type="ECO:0000256" key="1">
    <source>
        <dbReference type="ARBA" id="ARBA00007964"/>
    </source>
</evidence>
<dbReference type="RefSeq" id="WP_268907381.1">
    <property type="nucleotide sequence ID" value="NZ_CP045032.1"/>
</dbReference>
<dbReference type="InterPro" id="IPR046825">
    <property type="entry name" value="PDH_C"/>
</dbReference>
<dbReference type="GO" id="GO:0006571">
    <property type="term" value="P:tyrosine biosynthetic process"/>
    <property type="evidence" value="ECO:0007669"/>
    <property type="project" value="InterPro"/>
</dbReference>
<dbReference type="InterPro" id="IPR036291">
    <property type="entry name" value="NAD(P)-bd_dom_sf"/>
</dbReference>
<keyword evidence="5" id="KW-1185">Reference proteome</keyword>
<dbReference type="PROSITE" id="PS51176">
    <property type="entry name" value="PDH_ADH"/>
    <property type="match status" value="1"/>
</dbReference>
<dbReference type="PANTHER" id="PTHR21363">
    <property type="entry name" value="PREPHENATE DEHYDROGENASE"/>
    <property type="match status" value="1"/>
</dbReference>
<organism evidence="4 5">
    <name type="scientific">Corynebacterium urogenitale</name>
    <dbReference type="NCBI Taxonomy" id="2487892"/>
    <lineage>
        <taxon>Bacteria</taxon>
        <taxon>Bacillati</taxon>
        <taxon>Actinomycetota</taxon>
        <taxon>Actinomycetes</taxon>
        <taxon>Mycobacteriales</taxon>
        <taxon>Corynebacteriaceae</taxon>
        <taxon>Corynebacterium</taxon>
    </lineage>
</organism>
<dbReference type="Pfam" id="PF02153">
    <property type="entry name" value="PDH_N"/>
    <property type="match status" value="1"/>
</dbReference>
<dbReference type="Proteomes" id="UP000326711">
    <property type="component" value="Chromosome"/>
</dbReference>
<dbReference type="SUPFAM" id="SSF51735">
    <property type="entry name" value="NAD(P)-binding Rossmann-fold domains"/>
    <property type="match status" value="1"/>
</dbReference>
<dbReference type="SUPFAM" id="SSF48179">
    <property type="entry name" value="6-phosphogluconate dehydrogenase C-terminal domain-like"/>
    <property type="match status" value="1"/>
</dbReference>
<dbReference type="InterPro" id="IPR003099">
    <property type="entry name" value="Prephen_DH"/>
</dbReference>
<dbReference type="Gene3D" id="1.10.3660.10">
    <property type="entry name" value="6-phosphogluconate dehydrogenase C-terminal like domain"/>
    <property type="match status" value="1"/>
</dbReference>
<dbReference type="AlphaFoldDB" id="A0A5J6ZAN8"/>
<evidence type="ECO:0000256" key="2">
    <source>
        <dbReference type="ARBA" id="ARBA00023002"/>
    </source>
</evidence>
<reference evidence="5" key="1">
    <citation type="submission" date="2019-10" db="EMBL/GenBank/DDBJ databases">
        <title>Complete genome sequence of Corynebacterium urogenitalis DSM 108747, isolated from the genital tract of a cow.</title>
        <authorList>
            <person name="Ruckert C."/>
            <person name="Ballas P."/>
            <person name="Wagener K."/>
            <person name="Drillich M."/>
            <person name="Kaempfer P."/>
            <person name="Busse H.-J."/>
            <person name="Ehling-Schulz M."/>
        </authorList>
    </citation>
    <scope>NUCLEOTIDE SEQUENCE [LARGE SCALE GENOMIC DNA]</scope>
    <source>
        <strain evidence="5">LMM 1652</strain>
    </source>
</reference>
<gene>
    <name evidence="4" type="ORF">CUROG_10030</name>
</gene>
<keyword evidence="2" id="KW-0560">Oxidoreductase</keyword>
<dbReference type="KEGG" id="cuo:CUROG_10030"/>
<evidence type="ECO:0000313" key="4">
    <source>
        <dbReference type="EMBL" id="QFQ03341.1"/>
    </source>
</evidence>
<comment type="similarity">
    <text evidence="1">Belongs to the prephenate/arogenate dehydrogenase family.</text>
</comment>
<sequence length="343" mass="36382">MTENLPHDKRPVCILGLGLIGGSLMRDLATAGRAVYGWNRSAETVEVAAGDGFDVTSDLPEVLRRAEADDALVVLGVPMPALGFLLDAIAEHAPSVFFTDVTSVKAEVHALVEEHGLSGRFVGGHPMAGTADSGWSATMTGLFKGAVWVVTYDNAVELDGDPSSAEYMAAERWLDAWSRVVAMARHTGADVVVARARKHDSAVARISHLPHVLAETLAVAGDNGGPLALTLAASSFRDGTRVAGTSPDLVRAMCENNREALVTALDESIALLQQARDGLARESADLKSLAEEGFAARGRFEARAGRNKGDLTNRPVMRVQPGAKGWLEQLRSAEYMGAQISVF</sequence>
<accession>A0A5J6ZAN8</accession>
<name>A0A5J6ZAN8_9CORY</name>
<dbReference type="Gene3D" id="3.40.50.720">
    <property type="entry name" value="NAD(P)-binding Rossmann-like Domain"/>
    <property type="match status" value="1"/>
</dbReference>
<dbReference type="NCBIfam" id="NF005108">
    <property type="entry name" value="PRK06545.1-6"/>
    <property type="match status" value="1"/>
</dbReference>
<evidence type="ECO:0000259" key="3">
    <source>
        <dbReference type="PROSITE" id="PS51176"/>
    </source>
</evidence>
<dbReference type="InterPro" id="IPR008927">
    <property type="entry name" value="6-PGluconate_DH-like_C_sf"/>
</dbReference>
<dbReference type="PANTHER" id="PTHR21363:SF0">
    <property type="entry name" value="PREPHENATE DEHYDROGENASE [NADP(+)]"/>
    <property type="match status" value="1"/>
</dbReference>
<dbReference type="GO" id="GO:0004665">
    <property type="term" value="F:prephenate dehydrogenase (NADP+) activity"/>
    <property type="evidence" value="ECO:0007669"/>
    <property type="project" value="InterPro"/>
</dbReference>
<dbReference type="InterPro" id="IPR050812">
    <property type="entry name" value="Preph/Arog_dehydrog"/>
</dbReference>
<feature type="domain" description="Prephenate/arogenate dehydrogenase" evidence="3">
    <location>
        <begin position="10"/>
        <end position="311"/>
    </location>
</feature>
<dbReference type="GO" id="GO:0008977">
    <property type="term" value="F:prephenate dehydrogenase (NAD+) activity"/>
    <property type="evidence" value="ECO:0007669"/>
    <property type="project" value="InterPro"/>
</dbReference>
<dbReference type="Pfam" id="PF20463">
    <property type="entry name" value="PDH_C"/>
    <property type="match status" value="1"/>
</dbReference>
<dbReference type="EMBL" id="CP045032">
    <property type="protein sequence ID" value="QFQ03341.1"/>
    <property type="molecule type" value="Genomic_DNA"/>
</dbReference>
<proteinExistence type="inferred from homology"/>
<evidence type="ECO:0000313" key="5">
    <source>
        <dbReference type="Proteomes" id="UP000326711"/>
    </source>
</evidence>
<protein>
    <submittedName>
        <fullName evidence="4">Prephenate dehydrogenase</fullName>
    </submittedName>
</protein>
<dbReference type="InterPro" id="IPR046826">
    <property type="entry name" value="PDH_N"/>
</dbReference>
<dbReference type="GO" id="GO:0070403">
    <property type="term" value="F:NAD+ binding"/>
    <property type="evidence" value="ECO:0007669"/>
    <property type="project" value="InterPro"/>
</dbReference>